<dbReference type="NCBIfam" id="NF041373">
    <property type="entry name" value="HGG_STG"/>
    <property type="match status" value="1"/>
</dbReference>
<organism evidence="2 3">
    <name type="scientific">Bradyrhizobium sacchari</name>
    <dbReference type="NCBI Taxonomy" id="1399419"/>
    <lineage>
        <taxon>Bacteria</taxon>
        <taxon>Pseudomonadati</taxon>
        <taxon>Pseudomonadota</taxon>
        <taxon>Alphaproteobacteria</taxon>
        <taxon>Hyphomicrobiales</taxon>
        <taxon>Nitrobacteraceae</taxon>
        <taxon>Bradyrhizobium</taxon>
    </lineage>
</organism>
<sequence>MTGRHARNTLPMRTSRRCGARTRSGEACRSPAAHGKARCRMHGGVPGCGAPLRNRNARKHGLFAREAIDERRQIDSLLDDALELLRNLT</sequence>
<protein>
    <recommendedName>
        <fullName evidence="4">Glucans biosynthesis protein</fullName>
    </recommendedName>
</protein>
<comment type="caution">
    <text evidence="2">The sequence shown here is derived from an EMBL/GenBank/DDBJ whole genome shotgun (WGS) entry which is preliminary data.</text>
</comment>
<accession>A0A560JLF0</accession>
<gene>
    <name evidence="2" type="ORF">FBZ95_108245</name>
</gene>
<dbReference type="Proteomes" id="UP000315914">
    <property type="component" value="Unassembled WGS sequence"/>
</dbReference>
<dbReference type="InterPro" id="IPR047675">
    <property type="entry name" value="Putative_zinc-bd"/>
</dbReference>
<dbReference type="AlphaFoldDB" id="A0A560JLF0"/>
<dbReference type="RefSeq" id="WP_080135541.1">
    <property type="nucleotide sequence ID" value="NZ_LWIG01000009.1"/>
</dbReference>
<dbReference type="OrthoDB" id="7597230at2"/>
<dbReference type="EMBL" id="VITW01000008">
    <property type="protein sequence ID" value="TWB70244.1"/>
    <property type="molecule type" value="Genomic_DNA"/>
</dbReference>
<evidence type="ECO:0000313" key="2">
    <source>
        <dbReference type="EMBL" id="TWB70244.1"/>
    </source>
</evidence>
<evidence type="ECO:0000256" key="1">
    <source>
        <dbReference type="SAM" id="MobiDB-lite"/>
    </source>
</evidence>
<evidence type="ECO:0000313" key="3">
    <source>
        <dbReference type="Proteomes" id="UP000315914"/>
    </source>
</evidence>
<feature type="region of interest" description="Disordered" evidence="1">
    <location>
        <begin position="1"/>
        <end position="29"/>
    </location>
</feature>
<proteinExistence type="predicted"/>
<reference evidence="2 3" key="1">
    <citation type="submission" date="2019-06" db="EMBL/GenBank/DDBJ databases">
        <title>Genomic Encyclopedia of Type Strains, Phase IV (KMG-V): Genome sequencing to study the core and pangenomes of soil and plant-associated prokaryotes.</title>
        <authorList>
            <person name="Whitman W."/>
        </authorList>
    </citation>
    <scope>NUCLEOTIDE SEQUENCE [LARGE SCALE GENOMIC DNA]</scope>
    <source>
        <strain evidence="2 3">BR 10556</strain>
    </source>
</reference>
<keyword evidence="3" id="KW-1185">Reference proteome</keyword>
<dbReference type="STRING" id="1399419.A5906_30905"/>
<evidence type="ECO:0008006" key="4">
    <source>
        <dbReference type="Google" id="ProtNLM"/>
    </source>
</evidence>
<name>A0A560JLF0_9BRAD</name>